<dbReference type="GO" id="GO:0003729">
    <property type="term" value="F:mRNA binding"/>
    <property type="evidence" value="ECO:0007669"/>
    <property type="project" value="UniProtKB-ARBA"/>
</dbReference>
<dbReference type="AlphaFoldDB" id="A0A9Q0L2L1"/>
<organism evidence="3 4">
    <name type="scientific">Protea cynaroides</name>
    <dbReference type="NCBI Taxonomy" id="273540"/>
    <lineage>
        <taxon>Eukaryota</taxon>
        <taxon>Viridiplantae</taxon>
        <taxon>Streptophyta</taxon>
        <taxon>Embryophyta</taxon>
        <taxon>Tracheophyta</taxon>
        <taxon>Spermatophyta</taxon>
        <taxon>Magnoliopsida</taxon>
        <taxon>Proteales</taxon>
        <taxon>Proteaceae</taxon>
        <taxon>Protea</taxon>
    </lineage>
</organism>
<dbReference type="InterPro" id="IPR029071">
    <property type="entry name" value="Ubiquitin-like_domsf"/>
</dbReference>
<dbReference type="CDD" id="cd17039">
    <property type="entry name" value="Ubl_ubiquitin_like"/>
    <property type="match status" value="1"/>
</dbReference>
<dbReference type="OrthoDB" id="7537057at2759"/>
<comment type="caution">
    <text evidence="3">The sequence shown here is derived from an EMBL/GenBank/DDBJ whole genome shotgun (WGS) entry which is preliminary data.</text>
</comment>
<dbReference type="InterPro" id="IPR019956">
    <property type="entry name" value="Ubiquitin_dom"/>
</dbReference>
<feature type="domain" description="Ubiquitin-like" evidence="2">
    <location>
        <begin position="13"/>
        <end position="79"/>
    </location>
</feature>
<dbReference type="PRINTS" id="PR00348">
    <property type="entry name" value="UBIQUITIN"/>
</dbReference>
<dbReference type="Pfam" id="PF00240">
    <property type="entry name" value="ubiquitin"/>
    <property type="match status" value="2"/>
</dbReference>
<gene>
    <name evidence="3" type="ORF">NE237_031513</name>
</gene>
<dbReference type="SUPFAM" id="SSF54236">
    <property type="entry name" value="Ubiquitin-like"/>
    <property type="match status" value="2"/>
</dbReference>
<dbReference type="PROSITE" id="PS50053">
    <property type="entry name" value="UBIQUITIN_2"/>
    <property type="match status" value="2"/>
</dbReference>
<protein>
    <recommendedName>
        <fullName evidence="2">Ubiquitin-like domain-containing protein</fullName>
    </recommendedName>
</protein>
<evidence type="ECO:0000313" key="4">
    <source>
        <dbReference type="Proteomes" id="UP001141806"/>
    </source>
</evidence>
<evidence type="ECO:0000313" key="3">
    <source>
        <dbReference type="EMBL" id="KAJ4980676.1"/>
    </source>
</evidence>
<evidence type="ECO:0000259" key="2">
    <source>
        <dbReference type="PROSITE" id="PS50053"/>
    </source>
</evidence>
<name>A0A9Q0L2L1_9MAGN</name>
<keyword evidence="1" id="KW-1017">Isopeptide bond</keyword>
<dbReference type="EMBL" id="JAMYWD010000001">
    <property type="protein sequence ID" value="KAJ4980676.1"/>
    <property type="molecule type" value="Genomic_DNA"/>
</dbReference>
<dbReference type="Proteomes" id="UP001141806">
    <property type="component" value="Unassembled WGS sequence"/>
</dbReference>
<dbReference type="Gene3D" id="3.10.20.90">
    <property type="entry name" value="Phosphatidylinositol 3-kinase Catalytic Subunit, Chain A, domain 1"/>
    <property type="match status" value="2"/>
</dbReference>
<evidence type="ECO:0000256" key="1">
    <source>
        <dbReference type="ARBA" id="ARBA00022499"/>
    </source>
</evidence>
<dbReference type="PANTHER" id="PTHR10666">
    <property type="entry name" value="UBIQUITIN"/>
    <property type="match status" value="1"/>
</dbReference>
<dbReference type="SMART" id="SM00213">
    <property type="entry name" value="UBQ"/>
    <property type="match status" value="2"/>
</dbReference>
<proteinExistence type="predicted"/>
<feature type="domain" description="Ubiquitin-like" evidence="2">
    <location>
        <begin position="89"/>
        <end position="160"/>
    </location>
</feature>
<reference evidence="3" key="1">
    <citation type="journal article" date="2023" name="Plant J.">
        <title>The genome of the king protea, Protea cynaroides.</title>
        <authorList>
            <person name="Chang J."/>
            <person name="Duong T.A."/>
            <person name="Schoeman C."/>
            <person name="Ma X."/>
            <person name="Roodt D."/>
            <person name="Barker N."/>
            <person name="Li Z."/>
            <person name="Van de Peer Y."/>
            <person name="Mizrachi E."/>
        </authorList>
    </citation>
    <scope>NUCLEOTIDE SEQUENCE</scope>
    <source>
        <tissue evidence="3">Young leaves</tissue>
    </source>
</reference>
<dbReference type="InterPro" id="IPR050158">
    <property type="entry name" value="Ubiquitin_ubiquitin-like"/>
</dbReference>
<keyword evidence="4" id="KW-1185">Reference proteome</keyword>
<sequence>MRKECSIDMKLPMQILVRTYRGNTITLQVEKSDTIYEVMAKIREKKLIPPRLQLVFSGRCLEGRNLADYNVIHVSTLHLYKPIPSESLEQIFVCTPNGFTIAVEITQLDTIVDVKNKIRNRIQVPPPLQKLTHEQEVLEDHKTLEHYGIIAGSKLYLSYP</sequence>
<accession>A0A9Q0L2L1</accession>
<dbReference type="InterPro" id="IPR000626">
    <property type="entry name" value="Ubiquitin-like_dom"/>
</dbReference>